<dbReference type="InterPro" id="IPR001878">
    <property type="entry name" value="Znf_CCHC"/>
</dbReference>
<keyword evidence="1" id="KW-0862">Zinc</keyword>
<sequence>MSFAPLLRNPYAETINNWHFYRSPWSNQSTSLGENAGLKRQTYAVVVHGVTCRFSPSATDARRQLKAENVRRISTAAEIVYMNWLMTKRKMDETRPESAKLLIEFADPYAANQAILRGLAIYGRNHHCQFFDGSHRLQKCYRCQMYGHIARNCKRDNHCAYCAGDYDSKECPHAHDRRKAKCAECVRRRQTRKALLERPSTL</sequence>
<dbReference type="Proteomes" id="UP001150942">
    <property type="component" value="Unassembled WGS sequence"/>
</dbReference>
<reference evidence="3" key="1">
    <citation type="submission" date="2022-11" db="EMBL/GenBank/DDBJ databases">
        <authorList>
            <person name="Petersen C."/>
        </authorList>
    </citation>
    <scope>NUCLEOTIDE SEQUENCE</scope>
    <source>
        <strain evidence="3">IBT 20477</strain>
    </source>
</reference>
<evidence type="ECO:0000256" key="1">
    <source>
        <dbReference type="PROSITE-ProRule" id="PRU00047"/>
    </source>
</evidence>
<organism evidence="3 4">
    <name type="scientific">Penicillium cf. viridicatum</name>
    <dbReference type="NCBI Taxonomy" id="2972119"/>
    <lineage>
        <taxon>Eukaryota</taxon>
        <taxon>Fungi</taxon>
        <taxon>Dikarya</taxon>
        <taxon>Ascomycota</taxon>
        <taxon>Pezizomycotina</taxon>
        <taxon>Eurotiomycetes</taxon>
        <taxon>Eurotiomycetidae</taxon>
        <taxon>Eurotiales</taxon>
        <taxon>Aspergillaceae</taxon>
        <taxon>Penicillium</taxon>
    </lineage>
</organism>
<dbReference type="OrthoDB" id="4359689at2759"/>
<keyword evidence="1" id="KW-0863">Zinc-finger</keyword>
<feature type="domain" description="CCHC-type" evidence="2">
    <location>
        <begin position="139"/>
        <end position="155"/>
    </location>
</feature>
<comment type="caution">
    <text evidence="3">The sequence shown here is derived from an EMBL/GenBank/DDBJ whole genome shotgun (WGS) entry which is preliminary data.</text>
</comment>
<accession>A0A9W9T8E7</accession>
<dbReference type="GO" id="GO:0008270">
    <property type="term" value="F:zinc ion binding"/>
    <property type="evidence" value="ECO:0007669"/>
    <property type="project" value="UniProtKB-KW"/>
</dbReference>
<gene>
    <name evidence="3" type="ORF">N7449_000547</name>
</gene>
<evidence type="ECO:0000313" key="4">
    <source>
        <dbReference type="Proteomes" id="UP001150942"/>
    </source>
</evidence>
<protein>
    <recommendedName>
        <fullName evidence="2">CCHC-type domain-containing protein</fullName>
    </recommendedName>
</protein>
<reference evidence="3" key="2">
    <citation type="journal article" date="2023" name="IMA Fungus">
        <title>Comparative genomic study of the Penicillium genus elucidates a diverse pangenome and 15 lateral gene transfer events.</title>
        <authorList>
            <person name="Petersen C."/>
            <person name="Sorensen T."/>
            <person name="Nielsen M.R."/>
            <person name="Sondergaard T.E."/>
            <person name="Sorensen J.L."/>
            <person name="Fitzpatrick D.A."/>
            <person name="Frisvad J.C."/>
            <person name="Nielsen K.L."/>
        </authorList>
    </citation>
    <scope>NUCLEOTIDE SEQUENCE</scope>
    <source>
        <strain evidence="3">IBT 20477</strain>
    </source>
</reference>
<evidence type="ECO:0000313" key="3">
    <source>
        <dbReference type="EMBL" id="KAJ5213378.1"/>
    </source>
</evidence>
<dbReference type="GO" id="GO:0003676">
    <property type="term" value="F:nucleic acid binding"/>
    <property type="evidence" value="ECO:0007669"/>
    <property type="project" value="InterPro"/>
</dbReference>
<dbReference type="EMBL" id="JAPQKQ010000001">
    <property type="protein sequence ID" value="KAJ5213378.1"/>
    <property type="molecule type" value="Genomic_DNA"/>
</dbReference>
<keyword evidence="4" id="KW-1185">Reference proteome</keyword>
<evidence type="ECO:0000259" key="2">
    <source>
        <dbReference type="PROSITE" id="PS50158"/>
    </source>
</evidence>
<proteinExistence type="predicted"/>
<dbReference type="AlphaFoldDB" id="A0A9W9T8E7"/>
<keyword evidence="1" id="KW-0479">Metal-binding</keyword>
<dbReference type="PROSITE" id="PS50158">
    <property type="entry name" value="ZF_CCHC"/>
    <property type="match status" value="1"/>
</dbReference>
<name>A0A9W9T8E7_9EURO</name>